<evidence type="ECO:0000256" key="1">
    <source>
        <dbReference type="SAM" id="MobiDB-lite"/>
    </source>
</evidence>
<accession>A0A8H3LVL3</accession>
<name>A0A8H3LVL3_9GLOM</name>
<organism evidence="2 3">
    <name type="scientific">Rhizophagus clarus</name>
    <dbReference type="NCBI Taxonomy" id="94130"/>
    <lineage>
        <taxon>Eukaryota</taxon>
        <taxon>Fungi</taxon>
        <taxon>Fungi incertae sedis</taxon>
        <taxon>Mucoromycota</taxon>
        <taxon>Glomeromycotina</taxon>
        <taxon>Glomeromycetes</taxon>
        <taxon>Glomerales</taxon>
        <taxon>Glomeraceae</taxon>
        <taxon>Rhizophagus</taxon>
    </lineage>
</organism>
<dbReference type="OrthoDB" id="2350349at2759"/>
<dbReference type="AlphaFoldDB" id="A0A8H3LVL3"/>
<comment type="caution">
    <text evidence="2">The sequence shown here is derived from an EMBL/GenBank/DDBJ whole genome shotgun (WGS) entry which is preliminary data.</text>
</comment>
<evidence type="ECO:0000313" key="2">
    <source>
        <dbReference type="EMBL" id="GES93737.1"/>
    </source>
</evidence>
<sequence length="119" mass="14051">MLRLRMRCDVPSFSLTDYDFIMQRRDYRPKSKVLNELKEKYNTSQKRIYQIWRGEEKNRVATNVIDKQNGTYLQNKYNSTILALENIGYDAGVEPSKSTNLASEHRSKYNKSAISQLYD</sequence>
<gene>
    <name evidence="2" type="ORF">RCL2_002048400</name>
</gene>
<protein>
    <submittedName>
        <fullName evidence="2">Uncharacterized protein</fullName>
    </submittedName>
</protein>
<evidence type="ECO:0000313" key="3">
    <source>
        <dbReference type="Proteomes" id="UP000615446"/>
    </source>
</evidence>
<dbReference type="EMBL" id="BLAL01000229">
    <property type="protein sequence ID" value="GES93737.1"/>
    <property type="molecule type" value="Genomic_DNA"/>
</dbReference>
<dbReference type="Proteomes" id="UP000615446">
    <property type="component" value="Unassembled WGS sequence"/>
</dbReference>
<feature type="compositionally biased region" description="Polar residues" evidence="1">
    <location>
        <begin position="110"/>
        <end position="119"/>
    </location>
</feature>
<feature type="region of interest" description="Disordered" evidence="1">
    <location>
        <begin position="95"/>
        <end position="119"/>
    </location>
</feature>
<reference evidence="2" key="1">
    <citation type="submission" date="2019-10" db="EMBL/GenBank/DDBJ databases">
        <title>Conservation and host-specific expression of non-tandemly repeated heterogenous ribosome RNA gene in arbuscular mycorrhizal fungi.</title>
        <authorList>
            <person name="Maeda T."/>
            <person name="Kobayashi Y."/>
            <person name="Nakagawa T."/>
            <person name="Ezawa T."/>
            <person name="Yamaguchi K."/>
            <person name="Bino T."/>
            <person name="Nishimoto Y."/>
            <person name="Shigenobu S."/>
            <person name="Kawaguchi M."/>
        </authorList>
    </citation>
    <scope>NUCLEOTIDE SEQUENCE</scope>
    <source>
        <strain evidence="2">HR1</strain>
    </source>
</reference>
<proteinExistence type="predicted"/>